<feature type="non-terminal residue" evidence="4">
    <location>
        <position position="167"/>
    </location>
</feature>
<name>A0A699SPT4_TANCI</name>
<accession>A0A699SPT4</accession>
<feature type="domain" description="CCHC-type" evidence="3">
    <location>
        <begin position="69"/>
        <end position="84"/>
    </location>
</feature>
<dbReference type="PROSITE" id="PS50158">
    <property type="entry name" value="ZF_CCHC"/>
    <property type="match status" value="1"/>
</dbReference>
<protein>
    <recommendedName>
        <fullName evidence="3">CCHC-type domain-containing protein</fullName>
    </recommendedName>
</protein>
<evidence type="ECO:0000313" key="4">
    <source>
        <dbReference type="EMBL" id="GFC99881.1"/>
    </source>
</evidence>
<dbReference type="GO" id="GO:0003676">
    <property type="term" value="F:nucleic acid binding"/>
    <property type="evidence" value="ECO:0007669"/>
    <property type="project" value="InterPro"/>
</dbReference>
<feature type="non-terminal residue" evidence="4">
    <location>
        <position position="1"/>
    </location>
</feature>
<proteinExistence type="predicted"/>
<sequence length="167" mass="18551">RQRTGSNFAMTTPDQGQGQRQYVGQHPRCVKCSFHHSGNCPVCGRCKQVGHFIRYCTSKVVNERPRPTCYECGDPNHFRRNCPRINQATTAGGNRPNPVLAIEGNPKPGNNKNRAQGRAFTLGVAEAPQDSNVVTDIPVVHEFPDVFPKDLSGLPPSREIEFRIDLI</sequence>
<dbReference type="SUPFAM" id="SSF57756">
    <property type="entry name" value="Retrovirus zinc finger-like domains"/>
    <property type="match status" value="1"/>
</dbReference>
<evidence type="ECO:0000256" key="2">
    <source>
        <dbReference type="SAM" id="MobiDB-lite"/>
    </source>
</evidence>
<dbReference type="EMBL" id="BKCJ011181335">
    <property type="protein sequence ID" value="GFC99881.1"/>
    <property type="molecule type" value="Genomic_DNA"/>
</dbReference>
<evidence type="ECO:0000259" key="3">
    <source>
        <dbReference type="PROSITE" id="PS50158"/>
    </source>
</evidence>
<evidence type="ECO:0000256" key="1">
    <source>
        <dbReference type="PROSITE-ProRule" id="PRU00047"/>
    </source>
</evidence>
<keyword evidence="1" id="KW-0862">Zinc</keyword>
<dbReference type="Gene3D" id="4.10.60.10">
    <property type="entry name" value="Zinc finger, CCHC-type"/>
    <property type="match status" value="1"/>
</dbReference>
<dbReference type="AlphaFoldDB" id="A0A699SPT4"/>
<dbReference type="InterPro" id="IPR001878">
    <property type="entry name" value="Znf_CCHC"/>
</dbReference>
<dbReference type="InterPro" id="IPR036875">
    <property type="entry name" value="Znf_CCHC_sf"/>
</dbReference>
<organism evidence="4">
    <name type="scientific">Tanacetum cinerariifolium</name>
    <name type="common">Dalmatian daisy</name>
    <name type="synonym">Chrysanthemum cinerariifolium</name>
    <dbReference type="NCBI Taxonomy" id="118510"/>
    <lineage>
        <taxon>Eukaryota</taxon>
        <taxon>Viridiplantae</taxon>
        <taxon>Streptophyta</taxon>
        <taxon>Embryophyta</taxon>
        <taxon>Tracheophyta</taxon>
        <taxon>Spermatophyta</taxon>
        <taxon>Magnoliopsida</taxon>
        <taxon>eudicotyledons</taxon>
        <taxon>Gunneridae</taxon>
        <taxon>Pentapetalae</taxon>
        <taxon>asterids</taxon>
        <taxon>campanulids</taxon>
        <taxon>Asterales</taxon>
        <taxon>Asteraceae</taxon>
        <taxon>Asteroideae</taxon>
        <taxon>Anthemideae</taxon>
        <taxon>Anthemidinae</taxon>
        <taxon>Tanacetum</taxon>
    </lineage>
</organism>
<keyword evidence="1" id="KW-0479">Metal-binding</keyword>
<dbReference type="Pfam" id="PF00098">
    <property type="entry name" value="zf-CCHC"/>
    <property type="match status" value="1"/>
</dbReference>
<keyword evidence="1" id="KW-0863">Zinc-finger</keyword>
<gene>
    <name evidence="4" type="ORF">Tci_871851</name>
</gene>
<reference evidence="4" key="1">
    <citation type="journal article" date="2019" name="Sci. Rep.">
        <title>Draft genome of Tanacetum cinerariifolium, the natural source of mosquito coil.</title>
        <authorList>
            <person name="Yamashiro T."/>
            <person name="Shiraishi A."/>
            <person name="Satake H."/>
            <person name="Nakayama K."/>
        </authorList>
    </citation>
    <scope>NUCLEOTIDE SEQUENCE</scope>
</reference>
<dbReference type="SMART" id="SM00343">
    <property type="entry name" value="ZnF_C2HC"/>
    <property type="match status" value="2"/>
</dbReference>
<comment type="caution">
    <text evidence="4">The sequence shown here is derived from an EMBL/GenBank/DDBJ whole genome shotgun (WGS) entry which is preliminary data.</text>
</comment>
<feature type="region of interest" description="Disordered" evidence="2">
    <location>
        <begin position="1"/>
        <end position="20"/>
    </location>
</feature>
<dbReference type="GO" id="GO:0008270">
    <property type="term" value="F:zinc ion binding"/>
    <property type="evidence" value="ECO:0007669"/>
    <property type="project" value="UniProtKB-KW"/>
</dbReference>